<dbReference type="InterPro" id="IPR043502">
    <property type="entry name" value="DNA/RNA_pol_sf"/>
</dbReference>
<keyword evidence="2" id="KW-0808">Transferase</keyword>
<dbReference type="SUPFAM" id="SSF56672">
    <property type="entry name" value="DNA/RNA polymerases"/>
    <property type="match status" value="1"/>
</dbReference>
<evidence type="ECO:0000313" key="2">
    <source>
        <dbReference type="EMBL" id="GFM95125.1"/>
    </source>
</evidence>
<gene>
    <name evidence="2" type="ORF">MMARV_C011P1</name>
</gene>
<dbReference type="AlphaFoldDB" id="A0A6L2ZK48"/>
<evidence type="ECO:0000259" key="1">
    <source>
        <dbReference type="Pfam" id="PF00680"/>
    </source>
</evidence>
<dbReference type="GO" id="GO:0003723">
    <property type="term" value="F:RNA binding"/>
    <property type="evidence" value="ECO:0007669"/>
    <property type="project" value="InterPro"/>
</dbReference>
<organism evidence="2">
    <name type="scientific">viral metagenome</name>
    <dbReference type="NCBI Taxonomy" id="1070528"/>
    <lineage>
        <taxon>unclassified sequences</taxon>
        <taxon>metagenomes</taxon>
        <taxon>organismal metagenomes</taxon>
    </lineage>
</organism>
<dbReference type="InterPro" id="IPR001205">
    <property type="entry name" value="RNA-dir_pol_C"/>
</dbReference>
<dbReference type="Pfam" id="PF00680">
    <property type="entry name" value="RdRP_1"/>
    <property type="match status" value="1"/>
</dbReference>
<dbReference type="GO" id="GO:0006351">
    <property type="term" value="P:DNA-templated transcription"/>
    <property type="evidence" value="ECO:0007669"/>
    <property type="project" value="InterPro"/>
</dbReference>
<sequence>MENITHQLKRLTVSHPDTTNFTYVGQSPFRPTPPRPNPVAIENHKKTCLKAFIKYLYTSDVEFILTQRTRSSITEESVLADFFHGDLPYHHVSKDHFYQEALDYTRRKFAPPLPCRPVHILDVEHHYPHRNSSNAEAPFSTEPFFTKQLDDPIYRERHHLPENPRRSFGNMKNIIFDWTRRFLHEIKDAAAPYEKYLYYILLHSKTALIDVKDPNKMRTISGFPRPQNIAYIMLLWAYFAHCKRNVGSTPLLWGYETITGGWLRLNFELFRNHARSSIVTLDKSRFDKYYSFQIQDDIDDMVRSFLDFHNGYMPTREYAHTRETWNPQQAQRLDRLWQYLCYSFRQAPIVLFDGSMYRRKWLGMPSGVYTTQLYDTMHFCITNATVLFSMGIHEHQILLYKGEGDDILFQIAMLIQPNEHHNFLSSYANVDNTYFGSLTRPEKCEVTNSPKGTHVLGYRNNNGFPHRDHRELLAQMYHTKMADPSPSKTMATAIGIAYALCGYHKPSYNVCKDIFSFYARQGFTPDEKTFRETFYQDVISELPIDIQEFPTIAKIQANLMNFSYSPPPTMKTFWPNWFLAEY</sequence>
<dbReference type="EMBL" id="BLWB01000011">
    <property type="protein sequence ID" value="GFM95125.1"/>
    <property type="molecule type" value="Genomic_RNA"/>
</dbReference>
<comment type="caution">
    <text evidence="2">The sequence shown here is derived from an EMBL/GenBank/DDBJ whole genome shotgun (WGS) entry which is preliminary data.</text>
</comment>
<accession>A0A6L2ZK48</accession>
<protein>
    <submittedName>
        <fullName evidence="2">RNA-dependent RNA polymerase</fullName>
    </submittedName>
</protein>
<feature type="domain" description="RNA-directed RNA polymerase C-terminal" evidence="1">
    <location>
        <begin position="213"/>
        <end position="489"/>
    </location>
</feature>
<keyword evidence="2" id="KW-0696">RNA-directed RNA polymerase</keyword>
<name>A0A6L2ZK48_9ZZZZ</name>
<keyword evidence="2" id="KW-0548">Nucleotidyltransferase</keyword>
<dbReference type="GO" id="GO:0003968">
    <property type="term" value="F:RNA-directed RNA polymerase activity"/>
    <property type="evidence" value="ECO:0007669"/>
    <property type="project" value="UniProtKB-KW"/>
</dbReference>
<proteinExistence type="predicted"/>
<reference evidence="2" key="1">
    <citation type="submission" date="2020-05" db="EMBL/GenBank/DDBJ databases">
        <title>Diverged and active partitiviruses in Lichen.</title>
        <authorList>
            <person name="Urayama S."/>
            <person name="Doi N."/>
            <person name="Kondo F."/>
            <person name="Chiba Y."/>
            <person name="Takaki Y."/>
            <person name="Hirai M."/>
            <person name="Minegishi Y."/>
            <person name="Hagiwara D."/>
            <person name="Nunoura T."/>
        </authorList>
    </citation>
    <scope>NUCLEOTIDE SEQUENCE</scope>
</reference>